<dbReference type="GO" id="GO:0005524">
    <property type="term" value="F:ATP binding"/>
    <property type="evidence" value="ECO:0007669"/>
    <property type="project" value="UniProtKB-KW"/>
</dbReference>
<dbReference type="EMBL" id="QXJM01000040">
    <property type="protein sequence ID" value="RIE01449.1"/>
    <property type="molecule type" value="Genomic_DNA"/>
</dbReference>
<feature type="domain" description="ABC transporter" evidence="3">
    <location>
        <begin position="12"/>
        <end position="246"/>
    </location>
</feature>
<accession>A0A398CJU2</accession>
<evidence type="ECO:0000256" key="1">
    <source>
        <dbReference type="ARBA" id="ARBA00022741"/>
    </source>
</evidence>
<dbReference type="PANTHER" id="PTHR43790:SF4">
    <property type="entry name" value="GUANOSINE IMPORT ATP-BINDING PROTEIN NUPO"/>
    <property type="match status" value="1"/>
</dbReference>
<keyword evidence="5" id="KW-1185">Reference proteome</keyword>
<gene>
    <name evidence="4" type="ORF">D3H35_24115</name>
</gene>
<dbReference type="CDD" id="cd03216">
    <property type="entry name" value="ABC_Carb_Monos_I"/>
    <property type="match status" value="1"/>
</dbReference>
<dbReference type="Gene3D" id="3.40.50.300">
    <property type="entry name" value="P-loop containing nucleotide triphosphate hydrolases"/>
    <property type="match status" value="2"/>
</dbReference>
<dbReference type="PANTHER" id="PTHR43790">
    <property type="entry name" value="CARBOHYDRATE TRANSPORT ATP-BINDING PROTEIN MG119-RELATED"/>
    <property type="match status" value="1"/>
</dbReference>
<evidence type="ECO:0000313" key="4">
    <source>
        <dbReference type="EMBL" id="RIE01449.1"/>
    </source>
</evidence>
<dbReference type="RefSeq" id="WP_119151703.1">
    <property type="nucleotide sequence ID" value="NZ_JBHSOV010000040.1"/>
</dbReference>
<dbReference type="GO" id="GO:0016887">
    <property type="term" value="F:ATP hydrolysis activity"/>
    <property type="evidence" value="ECO:0007669"/>
    <property type="project" value="InterPro"/>
</dbReference>
<dbReference type="InterPro" id="IPR003593">
    <property type="entry name" value="AAA+_ATPase"/>
</dbReference>
<dbReference type="InterPro" id="IPR050107">
    <property type="entry name" value="ABC_carbohydrate_import_ATPase"/>
</dbReference>
<dbReference type="AlphaFoldDB" id="A0A398CJU2"/>
<reference evidence="4 5" key="1">
    <citation type="submission" date="2018-09" db="EMBL/GenBank/DDBJ databases">
        <title>Cohnella cavernae sp. nov., isolated from a karst cave.</title>
        <authorList>
            <person name="Zhu H."/>
        </authorList>
    </citation>
    <scope>NUCLEOTIDE SEQUENCE [LARGE SCALE GENOMIC DNA]</scope>
    <source>
        <strain evidence="4 5">K2E09-144</strain>
    </source>
</reference>
<evidence type="ECO:0000256" key="2">
    <source>
        <dbReference type="ARBA" id="ARBA00022840"/>
    </source>
</evidence>
<keyword evidence="2 4" id="KW-0067">ATP-binding</keyword>
<dbReference type="PROSITE" id="PS50893">
    <property type="entry name" value="ABC_TRANSPORTER_2"/>
    <property type="match status" value="2"/>
</dbReference>
<dbReference type="SMART" id="SM00382">
    <property type="entry name" value="AAA"/>
    <property type="match status" value="1"/>
</dbReference>
<feature type="domain" description="ABC transporter" evidence="3">
    <location>
        <begin position="267"/>
        <end position="508"/>
    </location>
</feature>
<sequence>MAKDNGPIPYLLRTNGLTKRFGSLIANRSIDLEVSPGSIHAILGENGAGKSTLMKMLYGVYEPDEGDIFMDGERVALHPPTKARARGIGMVFQDFRVVPALTVLDNIALAVESGWRFNRKKLRQRIVDTSTKYGLAVDPDAYVWQLDLGQRQRLEIVKVLLAPGTRIIIFDEPTSVLVPQEVESFLKMLDLLRKDGYGILLITHKINEVLACADQVSVLRSGQITYTAAREDGLEGDTLISAMMGDKSLKPVMKPGADTARDTEAALQISGGKIVGDHGESVLTDLQLTLPKGQIVGVAGISGSGQRELAEVLFGLRKLTAGTLTIGGTEMKEGTKAFMEAGVSFVSEDPIKESVIPGFSIMEHMVLDGIPLKPKGAGIDWKHIRSELDSSVEAEALALADGSRRADTLSGGNVQRMVLTRALIRKPEILIISYPSRGLDIGTTRTIQQHLIELAEQGTAILLFSEDLDELFKLSDQLVVLSGKRLIGPYLPSETDAAQIGYRMLKGESA</sequence>
<dbReference type="InterPro" id="IPR027417">
    <property type="entry name" value="P-loop_NTPase"/>
</dbReference>
<protein>
    <submittedName>
        <fullName evidence="4">ATP-binding cassette domain-containing protein</fullName>
    </submittedName>
</protein>
<evidence type="ECO:0000259" key="3">
    <source>
        <dbReference type="PROSITE" id="PS50893"/>
    </source>
</evidence>
<dbReference type="SUPFAM" id="SSF52540">
    <property type="entry name" value="P-loop containing nucleoside triphosphate hydrolases"/>
    <property type="match status" value="2"/>
</dbReference>
<comment type="caution">
    <text evidence="4">The sequence shown here is derived from an EMBL/GenBank/DDBJ whole genome shotgun (WGS) entry which is preliminary data.</text>
</comment>
<dbReference type="CDD" id="cd03215">
    <property type="entry name" value="ABC_Carb_Monos_II"/>
    <property type="match status" value="1"/>
</dbReference>
<name>A0A398CJU2_9BACL</name>
<dbReference type="Proteomes" id="UP000266340">
    <property type="component" value="Unassembled WGS sequence"/>
</dbReference>
<proteinExistence type="predicted"/>
<dbReference type="Pfam" id="PF00005">
    <property type="entry name" value="ABC_tran"/>
    <property type="match status" value="2"/>
</dbReference>
<dbReference type="OrthoDB" id="9771863at2"/>
<evidence type="ECO:0000313" key="5">
    <source>
        <dbReference type="Proteomes" id="UP000266340"/>
    </source>
</evidence>
<keyword evidence="1" id="KW-0547">Nucleotide-binding</keyword>
<dbReference type="InterPro" id="IPR003439">
    <property type="entry name" value="ABC_transporter-like_ATP-bd"/>
</dbReference>
<organism evidence="4 5">
    <name type="scientific">Cohnella faecalis</name>
    <dbReference type="NCBI Taxonomy" id="2315694"/>
    <lineage>
        <taxon>Bacteria</taxon>
        <taxon>Bacillati</taxon>
        <taxon>Bacillota</taxon>
        <taxon>Bacilli</taxon>
        <taxon>Bacillales</taxon>
        <taxon>Paenibacillaceae</taxon>
        <taxon>Cohnella</taxon>
    </lineage>
</organism>